<dbReference type="CDD" id="cd23992">
    <property type="entry name" value="PBP_GOBP"/>
    <property type="match status" value="1"/>
</dbReference>
<dbReference type="GO" id="GO:0005549">
    <property type="term" value="F:odorant binding"/>
    <property type="evidence" value="ECO:0007669"/>
    <property type="project" value="InterPro"/>
</dbReference>
<accession>B9URJ7</accession>
<organism evidence="4">
    <name type="scientific">Culicoides nubeculosus</name>
    <name type="common">Biting midge</name>
    <dbReference type="NCBI Taxonomy" id="144565"/>
    <lineage>
        <taxon>Eukaryota</taxon>
        <taxon>Metazoa</taxon>
        <taxon>Ecdysozoa</taxon>
        <taxon>Arthropoda</taxon>
        <taxon>Hexapoda</taxon>
        <taxon>Insecta</taxon>
        <taxon>Pterygota</taxon>
        <taxon>Neoptera</taxon>
        <taxon>Endopterygota</taxon>
        <taxon>Diptera</taxon>
        <taxon>Nematocera</taxon>
        <taxon>Chironomoidea</taxon>
        <taxon>Ceratopogonidae</taxon>
        <taxon>Ceratopogoninae</taxon>
        <taxon>Culicoides</taxon>
        <taxon>Monoculicoides</taxon>
    </lineage>
</organism>
<feature type="chain" id="PRO_5002893014" evidence="3">
    <location>
        <begin position="26"/>
        <end position="158"/>
    </location>
</feature>
<keyword evidence="3" id="KW-0732">Signal</keyword>
<dbReference type="EMBL" id="EU978905">
    <property type="protein sequence ID" value="ACM40894.1"/>
    <property type="molecule type" value="mRNA"/>
</dbReference>
<evidence type="ECO:0000256" key="2">
    <source>
        <dbReference type="ARBA" id="ARBA00022525"/>
    </source>
</evidence>
<comment type="subcellular location">
    <subcellularLocation>
        <location evidence="1">Secreted</location>
    </subcellularLocation>
</comment>
<protein>
    <submittedName>
        <fullName evidence="4">D7-related salivary protein</fullName>
    </submittedName>
</protein>
<proteinExistence type="evidence at transcript level"/>
<feature type="signal peptide" evidence="3">
    <location>
        <begin position="1"/>
        <end position="25"/>
    </location>
</feature>
<evidence type="ECO:0000256" key="3">
    <source>
        <dbReference type="SAM" id="SignalP"/>
    </source>
</evidence>
<name>B9URJ7_CULNU</name>
<keyword evidence="2" id="KW-0964">Secreted</keyword>
<dbReference type="Gene3D" id="1.10.238.20">
    <property type="entry name" value="Pheromone/general odorant binding protein domain"/>
    <property type="match status" value="1"/>
</dbReference>
<evidence type="ECO:0000256" key="1">
    <source>
        <dbReference type="ARBA" id="ARBA00004613"/>
    </source>
</evidence>
<evidence type="ECO:0000313" key="4">
    <source>
        <dbReference type="EMBL" id="ACM40894.1"/>
    </source>
</evidence>
<dbReference type="InterPro" id="IPR036728">
    <property type="entry name" value="PBP_GOBP_sf"/>
</dbReference>
<dbReference type="GO" id="GO:0005576">
    <property type="term" value="C:extracellular region"/>
    <property type="evidence" value="ECO:0007669"/>
    <property type="project" value="UniProtKB-SubCell"/>
</dbReference>
<dbReference type="AlphaFoldDB" id="B9URJ7"/>
<sequence>MTSGNICKILVLTVAITIIPNFVECAETSVLRKQCLAKVLPGKTTEDVEWNNVKKEAIENDNREFQCFILCELTNLNILKSDGAVQTNGNPLEPALGDKISECSNLELYQDNCKAAKNAASCLIEATHKLEKYYEVENIFQAEWKKFENSGKLIEWNN</sequence>
<dbReference type="SUPFAM" id="SSF47565">
    <property type="entry name" value="Insect pheromone/odorant-binding proteins"/>
    <property type="match status" value="1"/>
</dbReference>
<reference evidence="4" key="1">
    <citation type="journal article" date="2009" name="Insect Mol. Biol.">
        <title>Identification and isolation of cDNA clones encoding the abundant secreted proteins in the saliva proteome of Culicoides nubeculosus.</title>
        <authorList>
            <person name="Russell C.L."/>
            <person name="Heesom K.J."/>
            <person name="Arthur C.J."/>
            <person name="Helps C.R."/>
            <person name="Mellor P.S."/>
            <person name="Day M.J."/>
            <person name="Torsteinsdottir S."/>
            <person name="Bjoernsdottir T.S."/>
            <person name="Wilson A.D."/>
        </authorList>
    </citation>
    <scope>NUCLEOTIDE SEQUENCE</scope>
    <source>
        <tissue evidence="4">Salivary gland</tissue>
    </source>
</reference>